<evidence type="ECO:0008006" key="4">
    <source>
        <dbReference type="Google" id="ProtNLM"/>
    </source>
</evidence>
<dbReference type="EMBL" id="JAUSVB010000008">
    <property type="protein sequence ID" value="MDQ0375983.1"/>
    <property type="molecule type" value="Genomic_DNA"/>
</dbReference>
<reference evidence="2 3" key="1">
    <citation type="submission" date="2023-07" db="EMBL/GenBank/DDBJ databases">
        <title>Sorghum-associated microbial communities from plants grown in Nebraska, USA.</title>
        <authorList>
            <person name="Schachtman D."/>
        </authorList>
    </citation>
    <scope>NUCLEOTIDE SEQUENCE [LARGE SCALE GENOMIC DNA]</scope>
    <source>
        <strain evidence="2 3">BE332</strain>
    </source>
</reference>
<sequence>MRDDRKTFADGPADTLAEKVGAGTRLPPGGGRGLRFVWYQNEKSLTLVVGAQEADDADRALAIGLAERGSRELRLVLAAGWHEPTMHRWAWLRDDLPVRVWTHDCHPGAEPCHQDSELGHQVTELARPGRDDSAELVTAVEKPQLHLGDRTPWVADLMRWAGRHLDLDPAHRSGFRAWQCRGQRVLVIRRTREGLQIVAGIDFGPTSPNPTPTPLVLTGRMTDEQLREVTAAVEAGCHERRFGIALRHDEHWLQAALRRRPDALGLEQPVLREVAAWRPRGSASDDPERPRVPRSRGFVDLAGLDALGTLVLVETKLGADDLLVLQGLDYWIWARANRKRLAARLDCKDDVPMEIAYCVGGTGGGDPTLSRHLPAQLDALHPEIRWRLLHVTEWTNDGVPKVTDEHGSQHHAPPDASSTTTAQAEGDRDAGTRARAAMLADIAQAHHEWSLQVESESAPGADTYGFADAGEHYADVVATPEQNAAFVERVRGLSAAEGVNPVVDSHPVEPDQRDAGRP</sequence>
<accession>A0ABU0ELN0</accession>
<dbReference type="Proteomes" id="UP001239626">
    <property type="component" value="Unassembled WGS sequence"/>
</dbReference>
<evidence type="ECO:0000313" key="3">
    <source>
        <dbReference type="Proteomes" id="UP001239626"/>
    </source>
</evidence>
<proteinExistence type="predicted"/>
<feature type="region of interest" description="Disordered" evidence="1">
    <location>
        <begin position="399"/>
        <end position="431"/>
    </location>
</feature>
<evidence type="ECO:0000313" key="2">
    <source>
        <dbReference type="EMBL" id="MDQ0375983.1"/>
    </source>
</evidence>
<dbReference type="InterPro" id="IPR011856">
    <property type="entry name" value="tRNA_endonuc-like_dom_sf"/>
</dbReference>
<feature type="region of interest" description="Disordered" evidence="1">
    <location>
        <begin position="498"/>
        <end position="518"/>
    </location>
</feature>
<comment type="caution">
    <text evidence="2">The sequence shown here is derived from an EMBL/GenBank/DDBJ whole genome shotgun (WGS) entry which is preliminary data.</text>
</comment>
<protein>
    <recommendedName>
        <fullName evidence="4">DUF4263 domain-containing protein</fullName>
    </recommendedName>
</protein>
<dbReference type="Gene3D" id="3.40.1350.10">
    <property type="match status" value="1"/>
</dbReference>
<keyword evidence="3" id="KW-1185">Reference proteome</keyword>
<organism evidence="2 3">
    <name type="scientific">Cellulomonas humilata</name>
    <dbReference type="NCBI Taxonomy" id="144055"/>
    <lineage>
        <taxon>Bacteria</taxon>
        <taxon>Bacillati</taxon>
        <taxon>Actinomycetota</taxon>
        <taxon>Actinomycetes</taxon>
        <taxon>Micrococcales</taxon>
        <taxon>Cellulomonadaceae</taxon>
        <taxon>Cellulomonas</taxon>
    </lineage>
</organism>
<name>A0ABU0ELN0_9CELL</name>
<feature type="compositionally biased region" description="Basic and acidic residues" evidence="1">
    <location>
        <begin position="506"/>
        <end position="518"/>
    </location>
</feature>
<dbReference type="RefSeq" id="WP_307494770.1">
    <property type="nucleotide sequence ID" value="NZ_JAUSVB010000008.1"/>
</dbReference>
<evidence type="ECO:0000256" key="1">
    <source>
        <dbReference type="SAM" id="MobiDB-lite"/>
    </source>
</evidence>
<gene>
    <name evidence="2" type="ORF">J2X26_004326</name>
</gene>